<name>A0A7J0FWV7_9ERIC</name>
<gene>
    <name evidence="1" type="ORF">Acr_15g0010160</name>
</gene>
<dbReference type="OrthoDB" id="1934939at2759"/>
<evidence type="ECO:0000313" key="2">
    <source>
        <dbReference type="Proteomes" id="UP000585474"/>
    </source>
</evidence>
<dbReference type="PANTHER" id="PTHR48475:SF2">
    <property type="entry name" value="RIBONUCLEASE H"/>
    <property type="match status" value="1"/>
</dbReference>
<dbReference type="PANTHER" id="PTHR48475">
    <property type="entry name" value="RIBONUCLEASE H"/>
    <property type="match status" value="1"/>
</dbReference>
<comment type="caution">
    <text evidence="1">The sequence shown here is derived from an EMBL/GenBank/DDBJ whole genome shotgun (WGS) entry which is preliminary data.</text>
</comment>
<dbReference type="Proteomes" id="UP000585474">
    <property type="component" value="Unassembled WGS sequence"/>
</dbReference>
<evidence type="ECO:0000313" key="1">
    <source>
        <dbReference type="EMBL" id="GFZ02408.1"/>
    </source>
</evidence>
<dbReference type="SUPFAM" id="SSF53756">
    <property type="entry name" value="UDP-Glycosyltransferase/glycogen phosphorylase"/>
    <property type="match status" value="1"/>
</dbReference>
<reference evidence="1 2" key="1">
    <citation type="submission" date="2019-07" db="EMBL/GenBank/DDBJ databases">
        <title>De Novo Assembly of kiwifruit Actinidia rufa.</title>
        <authorList>
            <person name="Sugita-Konishi S."/>
            <person name="Sato K."/>
            <person name="Mori E."/>
            <person name="Abe Y."/>
            <person name="Kisaki G."/>
            <person name="Hamano K."/>
            <person name="Suezawa K."/>
            <person name="Otani M."/>
            <person name="Fukuda T."/>
            <person name="Manabe T."/>
            <person name="Gomi K."/>
            <person name="Tabuchi M."/>
            <person name="Akimitsu K."/>
            <person name="Kataoka I."/>
        </authorList>
    </citation>
    <scope>NUCLEOTIDE SEQUENCE [LARGE SCALE GENOMIC DNA]</scope>
    <source>
        <strain evidence="2">cv. Fuchu</strain>
    </source>
</reference>
<organism evidence="1 2">
    <name type="scientific">Actinidia rufa</name>
    <dbReference type="NCBI Taxonomy" id="165716"/>
    <lineage>
        <taxon>Eukaryota</taxon>
        <taxon>Viridiplantae</taxon>
        <taxon>Streptophyta</taxon>
        <taxon>Embryophyta</taxon>
        <taxon>Tracheophyta</taxon>
        <taxon>Spermatophyta</taxon>
        <taxon>Magnoliopsida</taxon>
        <taxon>eudicotyledons</taxon>
        <taxon>Gunneridae</taxon>
        <taxon>Pentapetalae</taxon>
        <taxon>asterids</taxon>
        <taxon>Ericales</taxon>
        <taxon>Actinidiaceae</taxon>
        <taxon>Actinidia</taxon>
    </lineage>
</organism>
<dbReference type="Gene3D" id="3.40.50.2000">
    <property type="entry name" value="Glycogen Phosphorylase B"/>
    <property type="match status" value="1"/>
</dbReference>
<dbReference type="AlphaFoldDB" id="A0A7J0FWV7"/>
<keyword evidence="2" id="KW-1185">Reference proteome</keyword>
<proteinExistence type="predicted"/>
<sequence length="471" mass="53421">MDSQITFSHANVVSLHLSNAAYHSKLPRLAISSNSYFEASHTDEGQPSISSHANVVSLHSSNAADPSNSPQLAISGDSYFEASHMDERQTTTSSHANAVFLHSSNAAYPSNSSSLVMSKEVPLLWASVPLFLLGVEVIYTTMACMVVFDTDHSFQDQNSSLESQGDRRSASTAAAHRSWMMLFLKWKTKFAACKSVSSERILLGRAAQFQITCCSKVEHFIFLFIMHYKLEGLSLFVSMVEVTQWSNQPTNAKYVEEMWKVGVRANEDEKGNVRREELQSCSAELVLQIPSGEQMEYVIRISDSQLVVNQVQGDYLAQYLRMVAYLDEMKAISMKTKYFKIRQIPREENKKVESVILVEIGMPSLRTLNFDKKNNEVELRLNLDLLAKKMEQAKVRQAAYKHQVAMSYNQKVKHRPFLLGNLVLRKVTLSTKELNTGKLGPTWEGLYRVIKMTRIETYWLEDMKGRVLPHH</sequence>
<dbReference type="EMBL" id="BJWL01000015">
    <property type="protein sequence ID" value="GFZ02408.1"/>
    <property type="molecule type" value="Genomic_DNA"/>
</dbReference>
<protein>
    <submittedName>
        <fullName evidence="1">Uncharacterized protein</fullName>
    </submittedName>
</protein>
<accession>A0A7J0FWV7</accession>